<dbReference type="EMBL" id="CAXAMN010011031">
    <property type="protein sequence ID" value="CAK9033494.1"/>
    <property type="molecule type" value="Genomic_DNA"/>
</dbReference>
<protein>
    <submittedName>
        <fullName evidence="2">Uncharacterized protein</fullName>
    </submittedName>
</protein>
<keyword evidence="3" id="KW-1185">Reference proteome</keyword>
<feature type="non-terminal residue" evidence="2">
    <location>
        <position position="253"/>
    </location>
</feature>
<name>A0ABP0L2Z0_9DINO</name>
<evidence type="ECO:0000313" key="3">
    <source>
        <dbReference type="Proteomes" id="UP001642484"/>
    </source>
</evidence>
<evidence type="ECO:0000313" key="2">
    <source>
        <dbReference type="EMBL" id="CAK9033494.1"/>
    </source>
</evidence>
<dbReference type="Proteomes" id="UP001642484">
    <property type="component" value="Unassembled WGS sequence"/>
</dbReference>
<feature type="compositionally biased region" description="Basic and acidic residues" evidence="1">
    <location>
        <begin position="231"/>
        <end position="244"/>
    </location>
</feature>
<proteinExistence type="predicted"/>
<gene>
    <name evidence="2" type="ORF">CCMP2556_LOCUS19096</name>
</gene>
<sequence>MAHWSVDDLLKEIKDLESLHALRPQSMVVSNLLKGLETKVQAMDCLTPSMLVKLTEALDASSLTDEMKQSLHDLVEARAMEANSGALRLQNQPQVLLSLYNYMSAQEWELLQQAPFTQAVQICVNRMRACGLKSMKESTKKHVLAMLIHLMLLRGEPQPPGTEIYKMSTYLLDSLKASKQQALVAGLAVYPDKPADIGSAFMEKVYNHDDYPKPVDPTVATGVKSLLSKTPVRDTHEAVNDSKKPKGKAAGQT</sequence>
<evidence type="ECO:0000256" key="1">
    <source>
        <dbReference type="SAM" id="MobiDB-lite"/>
    </source>
</evidence>
<accession>A0ABP0L2Z0</accession>
<comment type="caution">
    <text evidence="2">The sequence shown here is derived from an EMBL/GenBank/DDBJ whole genome shotgun (WGS) entry which is preliminary data.</text>
</comment>
<organism evidence="2 3">
    <name type="scientific">Durusdinium trenchii</name>
    <dbReference type="NCBI Taxonomy" id="1381693"/>
    <lineage>
        <taxon>Eukaryota</taxon>
        <taxon>Sar</taxon>
        <taxon>Alveolata</taxon>
        <taxon>Dinophyceae</taxon>
        <taxon>Suessiales</taxon>
        <taxon>Symbiodiniaceae</taxon>
        <taxon>Durusdinium</taxon>
    </lineage>
</organism>
<feature type="region of interest" description="Disordered" evidence="1">
    <location>
        <begin position="227"/>
        <end position="253"/>
    </location>
</feature>
<reference evidence="2 3" key="1">
    <citation type="submission" date="2024-02" db="EMBL/GenBank/DDBJ databases">
        <authorList>
            <person name="Chen Y."/>
            <person name="Shah S."/>
            <person name="Dougan E. K."/>
            <person name="Thang M."/>
            <person name="Chan C."/>
        </authorList>
    </citation>
    <scope>NUCLEOTIDE SEQUENCE [LARGE SCALE GENOMIC DNA]</scope>
</reference>